<dbReference type="GO" id="GO:0006508">
    <property type="term" value="P:proteolysis"/>
    <property type="evidence" value="ECO:0007669"/>
    <property type="project" value="UniProtKB-KW"/>
</dbReference>
<dbReference type="KEGG" id="orz:FNH13_14155"/>
<dbReference type="Pfam" id="PF00905">
    <property type="entry name" value="Transpeptidase"/>
    <property type="match status" value="1"/>
</dbReference>
<evidence type="ECO:0000256" key="5">
    <source>
        <dbReference type="ARBA" id="ARBA00022519"/>
    </source>
</evidence>
<evidence type="ECO:0000256" key="1">
    <source>
        <dbReference type="ARBA" id="ARBA00004167"/>
    </source>
</evidence>
<proteinExistence type="inferred from homology"/>
<evidence type="ECO:0000256" key="4">
    <source>
        <dbReference type="ARBA" id="ARBA00022475"/>
    </source>
</evidence>
<gene>
    <name evidence="17" type="primary">mrdA</name>
    <name evidence="17" type="ORF">FNH13_14155</name>
</gene>
<evidence type="ECO:0000256" key="14">
    <source>
        <dbReference type="SAM" id="MobiDB-lite"/>
    </source>
</evidence>
<comment type="subcellular location">
    <subcellularLocation>
        <location evidence="2">Cell membrane</location>
    </subcellularLocation>
    <subcellularLocation>
        <location evidence="1">Membrane</location>
        <topology evidence="1">Single-pass membrane protein</topology>
    </subcellularLocation>
</comment>
<dbReference type="GO" id="GO:0071972">
    <property type="term" value="F:peptidoglycan L,D-transpeptidase activity"/>
    <property type="evidence" value="ECO:0007669"/>
    <property type="project" value="TreeGrafter"/>
</dbReference>
<dbReference type="InterPro" id="IPR001460">
    <property type="entry name" value="PCN-bd_Tpept"/>
</dbReference>
<evidence type="ECO:0000256" key="6">
    <source>
        <dbReference type="ARBA" id="ARBA00022670"/>
    </source>
</evidence>
<dbReference type="GO" id="GO:0071555">
    <property type="term" value="P:cell wall organization"/>
    <property type="evidence" value="ECO:0007669"/>
    <property type="project" value="UniProtKB-KW"/>
</dbReference>
<evidence type="ECO:0000256" key="11">
    <source>
        <dbReference type="ARBA" id="ARBA00022989"/>
    </source>
</evidence>
<dbReference type="AlphaFoldDB" id="A0A516GCT2"/>
<dbReference type="EC" id="3.4.16.4" evidence="17"/>
<dbReference type="InterPro" id="IPR036138">
    <property type="entry name" value="PBP_dimer_sf"/>
</dbReference>
<feature type="region of interest" description="Disordered" evidence="14">
    <location>
        <begin position="1"/>
        <end position="24"/>
    </location>
</feature>
<evidence type="ECO:0000259" key="16">
    <source>
        <dbReference type="Pfam" id="PF03717"/>
    </source>
</evidence>
<protein>
    <submittedName>
        <fullName evidence="17">Penicillin-binding protein 2</fullName>
        <ecNumber evidence="17">3.4.16.4</ecNumber>
    </submittedName>
</protein>
<evidence type="ECO:0000313" key="17">
    <source>
        <dbReference type="EMBL" id="QDO89329.1"/>
    </source>
</evidence>
<evidence type="ECO:0000256" key="3">
    <source>
        <dbReference type="ARBA" id="ARBA00007171"/>
    </source>
</evidence>
<keyword evidence="9" id="KW-0133">Cell shape</keyword>
<dbReference type="PANTHER" id="PTHR30627:SF2">
    <property type="entry name" value="PEPTIDOGLYCAN D,D-TRANSPEPTIDASE MRDA"/>
    <property type="match status" value="1"/>
</dbReference>
<dbReference type="Gene3D" id="3.40.710.10">
    <property type="entry name" value="DD-peptidase/beta-lactamase superfamily"/>
    <property type="match status" value="1"/>
</dbReference>
<keyword evidence="4" id="KW-1003">Cell membrane</keyword>
<dbReference type="Proteomes" id="UP000315395">
    <property type="component" value="Chromosome"/>
</dbReference>
<dbReference type="GO" id="GO:0008360">
    <property type="term" value="P:regulation of cell shape"/>
    <property type="evidence" value="ECO:0007669"/>
    <property type="project" value="UniProtKB-KW"/>
</dbReference>
<keyword evidence="10" id="KW-0573">Peptidoglycan synthesis</keyword>
<keyword evidence="12" id="KW-0472">Membrane</keyword>
<dbReference type="InterPro" id="IPR017790">
    <property type="entry name" value="Penicillin-binding_protein_2"/>
</dbReference>
<evidence type="ECO:0000256" key="2">
    <source>
        <dbReference type="ARBA" id="ARBA00004236"/>
    </source>
</evidence>
<comment type="similarity">
    <text evidence="3">Belongs to the transpeptidase family.</text>
</comment>
<dbReference type="PANTHER" id="PTHR30627">
    <property type="entry name" value="PEPTIDOGLYCAN D,D-TRANSPEPTIDASE"/>
    <property type="match status" value="1"/>
</dbReference>
<evidence type="ECO:0000256" key="8">
    <source>
        <dbReference type="ARBA" id="ARBA00022801"/>
    </source>
</evidence>
<dbReference type="NCBIfam" id="TIGR03423">
    <property type="entry name" value="pbp2_mrdA"/>
    <property type="match status" value="1"/>
</dbReference>
<keyword evidence="8 17" id="KW-0378">Hydrolase</keyword>
<dbReference type="Pfam" id="PF03717">
    <property type="entry name" value="PBP_dimer"/>
    <property type="match status" value="1"/>
</dbReference>
<evidence type="ECO:0000313" key="18">
    <source>
        <dbReference type="Proteomes" id="UP000315395"/>
    </source>
</evidence>
<organism evidence="17 18">
    <name type="scientific">Ornithinimicrobium ciconiae</name>
    <dbReference type="NCBI Taxonomy" id="2594265"/>
    <lineage>
        <taxon>Bacteria</taxon>
        <taxon>Bacillati</taxon>
        <taxon>Actinomycetota</taxon>
        <taxon>Actinomycetes</taxon>
        <taxon>Micrococcales</taxon>
        <taxon>Ornithinimicrobiaceae</taxon>
        <taxon>Ornithinimicrobium</taxon>
    </lineage>
</organism>
<dbReference type="Gene3D" id="3.90.1310.10">
    <property type="entry name" value="Penicillin-binding protein 2a (Domain 2)"/>
    <property type="match status" value="1"/>
</dbReference>
<dbReference type="SUPFAM" id="SSF56601">
    <property type="entry name" value="beta-lactamase/transpeptidase-like"/>
    <property type="match status" value="1"/>
</dbReference>
<feature type="domain" description="Penicillin-binding protein dimerisation" evidence="16">
    <location>
        <begin position="75"/>
        <end position="259"/>
    </location>
</feature>
<evidence type="ECO:0000259" key="15">
    <source>
        <dbReference type="Pfam" id="PF00905"/>
    </source>
</evidence>
<evidence type="ECO:0000256" key="12">
    <source>
        <dbReference type="ARBA" id="ARBA00023136"/>
    </source>
</evidence>
<dbReference type="GO" id="GO:0009252">
    <property type="term" value="P:peptidoglycan biosynthetic process"/>
    <property type="evidence" value="ECO:0007669"/>
    <property type="project" value="UniProtKB-KW"/>
</dbReference>
<evidence type="ECO:0000256" key="7">
    <source>
        <dbReference type="ARBA" id="ARBA00022692"/>
    </source>
</evidence>
<keyword evidence="13" id="KW-0961">Cell wall biogenesis/degradation</keyword>
<dbReference type="InterPro" id="IPR005311">
    <property type="entry name" value="PBP_dimer"/>
</dbReference>
<feature type="domain" description="Penicillin-binding protein transpeptidase" evidence="15">
    <location>
        <begin position="305"/>
        <end position="675"/>
    </location>
</feature>
<evidence type="ECO:0000256" key="9">
    <source>
        <dbReference type="ARBA" id="ARBA00022960"/>
    </source>
</evidence>
<keyword evidence="17" id="KW-0121">Carboxypeptidase</keyword>
<reference evidence="17 18" key="1">
    <citation type="submission" date="2019-07" db="EMBL/GenBank/DDBJ databases">
        <title>complete genome sequencing of Ornithinimicrobium sp. H23M54.</title>
        <authorList>
            <person name="Bae J.-W."/>
            <person name="Lee S.-Y."/>
        </authorList>
    </citation>
    <scope>NUCLEOTIDE SEQUENCE [LARGE SCALE GENOMIC DNA]</scope>
    <source>
        <strain evidence="17 18">H23M54</strain>
    </source>
</reference>
<sequence length="682" mass="72815">MSASRRPQVRVRVPRPQTSPPVARRRRSVRPLWALVAVALLLGTVLAGRLVDLQVVNHQQLAGQAAQVNTRVVTEPALRGRILTSDGTALVTNAPTTVVTIDPTTLLESDDEGRALIEDVAAELDLPVESLWGRTRLCGTQGAPPVPSCFSGSPYQPIPIAFDADPVAALAILERPERFPGIAVDTRPVRDYPQVSLNAAHVLGYLGRPTRQEVEAQEELSAEDLVGRAGLEASYDSVLRGTPGRSTLSVDPRGVVTGQLDHSDPVSGHDVVTHLDAEVQPAVERILANTVRRSRAGGWPAPSAAALVLDVRTGGVVASASYPTYDPQIWTTGVTQEEYDGLTGADSGNPLLNRTIGETFPPASTFKAISLPAALASGVDPEESYPCPGAVSIGGRRFTNYESTAHGSLTVQRIMEVSCDTVFYTWAYDEWREQGGLEQDSDLTDPWVLTSEQFGLGQTTGIDLPGEAAGVVPGREWKRAYWEATREESCARAESGYPEESDPDRREFLELLAQENCVDGWQYRPGDAANFSIGQGDVAVTPLQLAVVYAAIANGGTLWEPQVVDEIRTGSGELVEDVVPVPAGEVQLDPEALQIVRDGLAGVNTNGTGSPAFATFDLDRYPVAGKTGSAESFGQRATAWYASYGPTTEPEYAVVVVIEQGGIGGDIAAPAARQIWDLLAEQ</sequence>
<accession>A0A516GCT2</accession>
<dbReference type="GO" id="GO:0009002">
    <property type="term" value="F:serine-type D-Ala-D-Ala carboxypeptidase activity"/>
    <property type="evidence" value="ECO:0007669"/>
    <property type="project" value="UniProtKB-EC"/>
</dbReference>
<keyword evidence="6" id="KW-0645">Protease</keyword>
<dbReference type="EMBL" id="CP041616">
    <property type="protein sequence ID" value="QDO89329.1"/>
    <property type="molecule type" value="Genomic_DNA"/>
</dbReference>
<dbReference type="GO" id="GO:0005886">
    <property type="term" value="C:plasma membrane"/>
    <property type="evidence" value="ECO:0007669"/>
    <property type="project" value="UniProtKB-SubCell"/>
</dbReference>
<evidence type="ECO:0000256" key="13">
    <source>
        <dbReference type="ARBA" id="ARBA00023316"/>
    </source>
</evidence>
<dbReference type="GO" id="GO:0008658">
    <property type="term" value="F:penicillin binding"/>
    <property type="evidence" value="ECO:0007669"/>
    <property type="project" value="InterPro"/>
</dbReference>
<keyword evidence="5" id="KW-0997">Cell inner membrane</keyword>
<keyword evidence="11" id="KW-1133">Transmembrane helix</keyword>
<dbReference type="InterPro" id="IPR050515">
    <property type="entry name" value="Beta-lactam/transpept"/>
</dbReference>
<keyword evidence="7" id="KW-0812">Transmembrane</keyword>
<keyword evidence="18" id="KW-1185">Reference proteome</keyword>
<dbReference type="OrthoDB" id="9789078at2"/>
<name>A0A516GCT2_9MICO</name>
<dbReference type="SUPFAM" id="SSF56519">
    <property type="entry name" value="Penicillin binding protein dimerisation domain"/>
    <property type="match status" value="1"/>
</dbReference>
<evidence type="ECO:0000256" key="10">
    <source>
        <dbReference type="ARBA" id="ARBA00022984"/>
    </source>
</evidence>
<dbReference type="RefSeq" id="WP_143784016.1">
    <property type="nucleotide sequence ID" value="NZ_CP041616.1"/>
</dbReference>
<dbReference type="InterPro" id="IPR012338">
    <property type="entry name" value="Beta-lactam/transpept-like"/>
</dbReference>